<keyword evidence="2" id="KW-1185">Reference proteome</keyword>
<name>A0A5J4LCM2_9ACTN</name>
<sequence>MAVCGAAGDGCGAAATGTARTIEAQAPMAAARPQGIRFMSLSVEEVTSVRTPADGLPEANGHALYGSWRTAAWCAGECAAGPGSGKS</sequence>
<evidence type="ECO:0000313" key="1">
    <source>
        <dbReference type="EMBL" id="GES29952.1"/>
    </source>
</evidence>
<organism evidence="1 2">
    <name type="scientific">Streptomyces angustmyceticus</name>
    <dbReference type="NCBI Taxonomy" id="285578"/>
    <lineage>
        <taxon>Bacteria</taxon>
        <taxon>Bacillati</taxon>
        <taxon>Actinomycetota</taxon>
        <taxon>Actinomycetes</taxon>
        <taxon>Kitasatosporales</taxon>
        <taxon>Streptomycetaceae</taxon>
        <taxon>Streptomyces</taxon>
    </lineage>
</organism>
<dbReference type="EMBL" id="BLAG01000007">
    <property type="protein sequence ID" value="GES29952.1"/>
    <property type="molecule type" value="Genomic_DNA"/>
</dbReference>
<dbReference type="Proteomes" id="UP000325598">
    <property type="component" value="Unassembled WGS sequence"/>
</dbReference>
<comment type="caution">
    <text evidence="1">The sequence shown here is derived from an EMBL/GenBank/DDBJ whole genome shotgun (WGS) entry which is preliminary data.</text>
</comment>
<accession>A0A5J4LCM2</accession>
<reference evidence="1 2" key="1">
    <citation type="submission" date="2019-10" db="EMBL/GenBank/DDBJ databases">
        <title>Whole genome shotgun sequence of Streptomyces angustmyceticus NBRC 3934.</title>
        <authorList>
            <person name="Hosoyama A."/>
            <person name="Ichikawa N."/>
            <person name="Kimura A."/>
            <person name="Kitahashi Y."/>
            <person name="Komaki H."/>
            <person name="Uohara A."/>
        </authorList>
    </citation>
    <scope>NUCLEOTIDE SEQUENCE [LARGE SCALE GENOMIC DNA]</scope>
    <source>
        <strain evidence="1 2">NBRC 3934</strain>
    </source>
</reference>
<proteinExistence type="predicted"/>
<protein>
    <submittedName>
        <fullName evidence="1">Uncharacterized protein</fullName>
    </submittedName>
</protein>
<dbReference type="AlphaFoldDB" id="A0A5J4LCM2"/>
<evidence type="ECO:0000313" key="2">
    <source>
        <dbReference type="Proteomes" id="UP000325598"/>
    </source>
</evidence>
<gene>
    <name evidence="1" type="ORF">San01_24390</name>
</gene>